<dbReference type="SUPFAM" id="SSF143744">
    <property type="entry name" value="GlcG-like"/>
    <property type="match status" value="1"/>
</dbReference>
<dbReference type="EMBL" id="VFIY01000004">
    <property type="protein sequence ID" value="TPD63188.1"/>
    <property type="molecule type" value="Genomic_DNA"/>
</dbReference>
<dbReference type="OrthoDB" id="9815788at2"/>
<dbReference type="InterPro" id="IPR038084">
    <property type="entry name" value="PduO/GlcC-like_sf"/>
</dbReference>
<reference evidence="2" key="1">
    <citation type="submission" date="2019-06" db="EMBL/GenBank/DDBJ databases">
        <title>The complete genome of Emcibacter congregatus ZYLT.</title>
        <authorList>
            <person name="Zhao Z."/>
        </authorList>
    </citation>
    <scope>NUCLEOTIDE SEQUENCE [LARGE SCALE GENOMIC DNA]</scope>
    <source>
        <strain evidence="2">MCCC 1A06723</strain>
    </source>
</reference>
<dbReference type="InterPro" id="IPR005624">
    <property type="entry name" value="PduO/GlcC-like"/>
</dbReference>
<dbReference type="Gene3D" id="3.30.450.150">
    <property type="entry name" value="Haem-degrading domain"/>
    <property type="match status" value="1"/>
</dbReference>
<dbReference type="PANTHER" id="PTHR34309">
    <property type="entry name" value="SLR1406 PROTEIN"/>
    <property type="match status" value="1"/>
</dbReference>
<dbReference type="PANTHER" id="PTHR34309:SF10">
    <property type="entry name" value="SLR1406 PROTEIN"/>
    <property type="match status" value="1"/>
</dbReference>
<sequence length="140" mass="14245">MSKITLEQANQVLAETLNKAAEMGLNPLAVSVVDAAGQIVALQRQDGASDLLVKLSRAKAYSCTQFGISSRQLGEIKPSIPEILNSAQILADGNLVAAPGGVLIRDQDGAMIGAIGVSGDTSDNDEACAIAGVEAAGLKV</sequence>
<proteinExistence type="predicted"/>
<evidence type="ECO:0000313" key="1">
    <source>
        <dbReference type="EMBL" id="TPD63188.1"/>
    </source>
</evidence>
<dbReference type="RefSeq" id="WP_139938486.1">
    <property type="nucleotide sequence ID" value="NZ_JBHSYP010000022.1"/>
</dbReference>
<accession>A0A501PSR1</accession>
<dbReference type="InterPro" id="IPR052517">
    <property type="entry name" value="GlcG_carb_metab_protein"/>
</dbReference>
<gene>
    <name evidence="1" type="ORF">FIV46_03680</name>
</gene>
<organism evidence="1 2">
    <name type="scientific">Emcibacter nanhaiensis</name>
    <dbReference type="NCBI Taxonomy" id="1505037"/>
    <lineage>
        <taxon>Bacteria</taxon>
        <taxon>Pseudomonadati</taxon>
        <taxon>Pseudomonadota</taxon>
        <taxon>Alphaproteobacteria</taxon>
        <taxon>Emcibacterales</taxon>
        <taxon>Emcibacteraceae</taxon>
        <taxon>Emcibacter</taxon>
    </lineage>
</organism>
<keyword evidence="2" id="KW-1185">Reference proteome</keyword>
<name>A0A501PSR1_9PROT</name>
<evidence type="ECO:0000313" key="2">
    <source>
        <dbReference type="Proteomes" id="UP000319148"/>
    </source>
</evidence>
<dbReference type="Proteomes" id="UP000319148">
    <property type="component" value="Unassembled WGS sequence"/>
</dbReference>
<dbReference type="Pfam" id="PF03928">
    <property type="entry name" value="HbpS-like"/>
    <property type="match status" value="1"/>
</dbReference>
<protein>
    <submittedName>
        <fullName evidence="1">Heme-binding protein</fullName>
    </submittedName>
</protein>
<comment type="caution">
    <text evidence="1">The sequence shown here is derived from an EMBL/GenBank/DDBJ whole genome shotgun (WGS) entry which is preliminary data.</text>
</comment>
<dbReference type="AlphaFoldDB" id="A0A501PSR1"/>